<accession>A0A0F9QU90</accession>
<comment type="caution">
    <text evidence="2">The sequence shown here is derived from an EMBL/GenBank/DDBJ whole genome shotgun (WGS) entry which is preliminary data.</text>
</comment>
<dbReference type="AlphaFoldDB" id="A0A0F9QU90"/>
<evidence type="ECO:0000256" key="1">
    <source>
        <dbReference type="SAM" id="MobiDB-lite"/>
    </source>
</evidence>
<feature type="region of interest" description="Disordered" evidence="1">
    <location>
        <begin position="86"/>
        <end position="105"/>
    </location>
</feature>
<feature type="compositionally biased region" description="Basic residues" evidence="1">
    <location>
        <begin position="96"/>
        <end position="105"/>
    </location>
</feature>
<reference evidence="2" key="1">
    <citation type="journal article" date="2015" name="Nature">
        <title>Complex archaea that bridge the gap between prokaryotes and eukaryotes.</title>
        <authorList>
            <person name="Spang A."/>
            <person name="Saw J.H."/>
            <person name="Jorgensen S.L."/>
            <person name="Zaremba-Niedzwiedzka K."/>
            <person name="Martijn J."/>
            <person name="Lind A.E."/>
            <person name="van Eijk R."/>
            <person name="Schleper C."/>
            <person name="Guy L."/>
            <person name="Ettema T.J."/>
        </authorList>
    </citation>
    <scope>NUCLEOTIDE SEQUENCE</scope>
</reference>
<organism evidence="2">
    <name type="scientific">marine sediment metagenome</name>
    <dbReference type="NCBI Taxonomy" id="412755"/>
    <lineage>
        <taxon>unclassified sequences</taxon>
        <taxon>metagenomes</taxon>
        <taxon>ecological metagenomes</taxon>
    </lineage>
</organism>
<protein>
    <submittedName>
        <fullName evidence="2">Uncharacterized protein</fullName>
    </submittedName>
</protein>
<evidence type="ECO:0000313" key="2">
    <source>
        <dbReference type="EMBL" id="KKN40567.1"/>
    </source>
</evidence>
<dbReference type="EMBL" id="LAZR01001697">
    <property type="protein sequence ID" value="KKN40567.1"/>
    <property type="molecule type" value="Genomic_DNA"/>
</dbReference>
<gene>
    <name evidence="2" type="ORF">LCGC14_0732030</name>
</gene>
<proteinExistence type="predicted"/>
<sequence length="105" mass="12143">MMNEIVKVTWIDAQRLELGVIQVEELPDIKPIPCDIIGFKVHEDKERIVIAQERWIELGGCKYVHVIPKCSIVKIIKLQEVKNGKPRNIRTSSKGNRTKKKAKRK</sequence>
<name>A0A0F9QU90_9ZZZZ</name>